<sequence>MLMHVILFLDLSKYKSDVLSHSTTGFHSVEWQNRIPLELTLAFHRNPHPFQWIPQPFHRIPVDSTAIPQDSSGIQPFLLE</sequence>
<dbReference type="HOGENOM" id="CLU_196203_0_0_1"/>
<dbReference type="Proteomes" id="UP000027222">
    <property type="component" value="Unassembled WGS sequence"/>
</dbReference>
<organism evidence="1 2">
    <name type="scientific">Galerina marginata (strain CBS 339.88)</name>
    <dbReference type="NCBI Taxonomy" id="685588"/>
    <lineage>
        <taxon>Eukaryota</taxon>
        <taxon>Fungi</taxon>
        <taxon>Dikarya</taxon>
        <taxon>Basidiomycota</taxon>
        <taxon>Agaricomycotina</taxon>
        <taxon>Agaricomycetes</taxon>
        <taxon>Agaricomycetidae</taxon>
        <taxon>Agaricales</taxon>
        <taxon>Agaricineae</taxon>
        <taxon>Strophariaceae</taxon>
        <taxon>Galerina</taxon>
    </lineage>
</organism>
<evidence type="ECO:0000313" key="2">
    <source>
        <dbReference type="Proteomes" id="UP000027222"/>
    </source>
</evidence>
<accession>A0A067TBV5</accession>
<evidence type="ECO:0000313" key="1">
    <source>
        <dbReference type="EMBL" id="KDR77374.1"/>
    </source>
</evidence>
<reference evidence="2" key="1">
    <citation type="journal article" date="2014" name="Proc. Natl. Acad. Sci. U.S.A.">
        <title>Extensive sampling of basidiomycete genomes demonstrates inadequacy of the white-rot/brown-rot paradigm for wood decay fungi.</title>
        <authorList>
            <person name="Riley R."/>
            <person name="Salamov A.A."/>
            <person name="Brown D.W."/>
            <person name="Nagy L.G."/>
            <person name="Floudas D."/>
            <person name="Held B.W."/>
            <person name="Levasseur A."/>
            <person name="Lombard V."/>
            <person name="Morin E."/>
            <person name="Otillar R."/>
            <person name="Lindquist E.A."/>
            <person name="Sun H."/>
            <person name="LaButti K.M."/>
            <person name="Schmutz J."/>
            <person name="Jabbour D."/>
            <person name="Luo H."/>
            <person name="Baker S.E."/>
            <person name="Pisabarro A.G."/>
            <person name="Walton J.D."/>
            <person name="Blanchette R.A."/>
            <person name="Henrissat B."/>
            <person name="Martin F."/>
            <person name="Cullen D."/>
            <person name="Hibbett D.S."/>
            <person name="Grigoriev I.V."/>
        </authorList>
    </citation>
    <scope>NUCLEOTIDE SEQUENCE [LARGE SCALE GENOMIC DNA]</scope>
    <source>
        <strain evidence="2">CBS 339.88</strain>
    </source>
</reference>
<keyword evidence="2" id="KW-1185">Reference proteome</keyword>
<name>A0A067TBV5_GALM3</name>
<dbReference type="AlphaFoldDB" id="A0A067TBV5"/>
<gene>
    <name evidence="1" type="ORF">GALMADRAFT_246755</name>
</gene>
<protein>
    <submittedName>
        <fullName evidence="1">Uncharacterized protein</fullName>
    </submittedName>
</protein>
<proteinExistence type="predicted"/>
<dbReference type="EMBL" id="KL142377">
    <property type="protein sequence ID" value="KDR77374.1"/>
    <property type="molecule type" value="Genomic_DNA"/>
</dbReference>